<protein>
    <submittedName>
        <fullName evidence="5">Uncharacterized protein</fullName>
    </submittedName>
</protein>
<dbReference type="Gene3D" id="1.20.58.60">
    <property type="match status" value="1"/>
</dbReference>
<dbReference type="PANTHER" id="PTHR45845">
    <property type="entry name" value="RHO GUANINE NUCLEOTIDE EXCHANGE FACTOR-RELATED"/>
    <property type="match status" value="1"/>
</dbReference>
<gene>
    <name evidence="5" type="ORF">G5714_006608</name>
</gene>
<name>A0A7J6CYF7_9TELE</name>
<dbReference type="SMART" id="SM00233">
    <property type="entry name" value="PH"/>
    <property type="match status" value="1"/>
</dbReference>
<dbReference type="Gene3D" id="2.30.29.30">
    <property type="entry name" value="Pleckstrin-homology domain (PH domain)/Phosphotyrosine-binding domain (PTB)"/>
    <property type="match status" value="1"/>
</dbReference>
<dbReference type="InterPro" id="IPR000219">
    <property type="entry name" value="DH_dom"/>
</dbReference>
<feature type="region of interest" description="Disordered" evidence="2">
    <location>
        <begin position="280"/>
        <end position="309"/>
    </location>
</feature>
<evidence type="ECO:0000259" key="3">
    <source>
        <dbReference type="PROSITE" id="PS50003"/>
    </source>
</evidence>
<dbReference type="CDD" id="cd13242">
    <property type="entry name" value="PH_puratrophin-1"/>
    <property type="match status" value="1"/>
</dbReference>
<keyword evidence="1" id="KW-0175">Coiled coil</keyword>
<dbReference type="InterPro" id="IPR052231">
    <property type="entry name" value="Rho_GEF_signaling-related"/>
</dbReference>
<dbReference type="PANTHER" id="PTHR45845:SF2">
    <property type="entry name" value="RIKEN CDNA D630003M21 GENE"/>
    <property type="match status" value="1"/>
</dbReference>
<dbReference type="InterPro" id="IPR001849">
    <property type="entry name" value="PH_domain"/>
</dbReference>
<proteinExistence type="predicted"/>
<organism evidence="5 6">
    <name type="scientific">Onychostoma macrolepis</name>
    <dbReference type="NCBI Taxonomy" id="369639"/>
    <lineage>
        <taxon>Eukaryota</taxon>
        <taxon>Metazoa</taxon>
        <taxon>Chordata</taxon>
        <taxon>Craniata</taxon>
        <taxon>Vertebrata</taxon>
        <taxon>Euteleostomi</taxon>
        <taxon>Actinopterygii</taxon>
        <taxon>Neopterygii</taxon>
        <taxon>Teleostei</taxon>
        <taxon>Ostariophysi</taxon>
        <taxon>Cypriniformes</taxon>
        <taxon>Cyprinidae</taxon>
        <taxon>Acrossocheilinae</taxon>
        <taxon>Onychostoma</taxon>
    </lineage>
</organism>
<dbReference type="SUPFAM" id="SSF50729">
    <property type="entry name" value="PH domain-like"/>
    <property type="match status" value="1"/>
</dbReference>
<dbReference type="CDD" id="cd00160">
    <property type="entry name" value="RhoGEF"/>
    <property type="match status" value="1"/>
</dbReference>
<keyword evidence="6" id="KW-1185">Reference proteome</keyword>
<dbReference type="GO" id="GO:0005085">
    <property type="term" value="F:guanyl-nucleotide exchange factor activity"/>
    <property type="evidence" value="ECO:0007669"/>
    <property type="project" value="InterPro"/>
</dbReference>
<feature type="domain" description="DH" evidence="4">
    <location>
        <begin position="530"/>
        <end position="709"/>
    </location>
</feature>
<dbReference type="SMART" id="SM00325">
    <property type="entry name" value="RhoGEF"/>
    <property type="match status" value="1"/>
</dbReference>
<sequence>MRKEESRFAQSEDFRDSLESVTCLYNQVEEAVHTLVIKSNQSLQHLEHVHRLREAEDSLSTIQKWCDSEKQSWQKDKDDTEKTLLKIEQRLQDVQSVLIQAKEKKEKGMLLIKEVERKSKGTHYPETEAFRSNATTFKTNMTGFLLKAEEHKSELETSVDLYRFCEEASSLVKECMEYLEHIQSTNSPVCGCLSTLKAFEERFKDFSPQHFQDKSSALLERHPDGIWMWNAVWAQCRDIRQQLTEILQASYRNQTPLGSPQKDSAAEACTKGPTLSVITTRLGQNEGDPQTNPAGARTETRNSLVGQGDNETMTHFHLHCEPVRRETSPSSNSDPIMTRNTHEELHLQQSFKPKEEGRGQHFHQSRSKVSTSDNDPMIQLRKCLRICSHSDSDLRKSCRVTEVNHSPHYTALVRSQSEGSCLPLTNYHVSICKTAAKNKVQICASSCQESGSSRASWDGQSSKLSHQDSFCSSASGLSQSDVNEKFSCDTKSDEPSLIATATRSDAPVQTQDESVCGPDRMLDHSSTALKLQRIMEELLQTEREYVRALGYVVENYIPELERPDVPQDLRGQRGSIFGNLEKLRDFHQHHFLQELELCLKEPFCVGRCFLKHKENFGLYALYSKNKPRSERLLIDHGREFFKKKQQLLGDKMDLSSYLLKPVQRISKYGLLLQDMLHECETGAHAGQERLEIQTALNIIQFQLRHGNNLLAMDDIQDCDVNLKEQGQLIRQDEFLLTFRKKKCYRHIFLFQDLILFSKTRRTEVGNDTYIYKQSFKTSDIGMTHNSGDSGLCFEIWFRRRKSQDTYVLQAASREVKENWTTDLERILWEQAVHNREIRMQERVFMGIGHKPFMDIQPSEMAINDRAINCSPTGRGGIPVLRLNSVGSASCTSSSGSHSSSSSGWGSTSLVGHLIGPSGGDVVRYVHGTSEILEEDDLDQESGNQSTLVESSVSSGESVSCFSSSGHSCSSVIGGDCEHTQSEAPVTGVKKACALNHECSVKPTNPPGQTRDHSCTTVQGTSIVGKSTEV</sequence>
<dbReference type="Gene3D" id="1.20.900.10">
    <property type="entry name" value="Dbl homology (DH) domain"/>
    <property type="match status" value="1"/>
</dbReference>
<evidence type="ECO:0000256" key="1">
    <source>
        <dbReference type="SAM" id="Coils"/>
    </source>
</evidence>
<feature type="compositionally biased region" description="Basic and acidic residues" evidence="2">
    <location>
        <begin position="350"/>
        <end position="359"/>
    </location>
</feature>
<dbReference type="InterPro" id="IPR035899">
    <property type="entry name" value="DBL_dom_sf"/>
</dbReference>
<evidence type="ECO:0000313" key="6">
    <source>
        <dbReference type="Proteomes" id="UP000579812"/>
    </source>
</evidence>
<dbReference type="AlphaFoldDB" id="A0A7J6CYF7"/>
<dbReference type="InterPro" id="IPR011993">
    <property type="entry name" value="PH-like_dom_sf"/>
</dbReference>
<evidence type="ECO:0000259" key="4">
    <source>
        <dbReference type="PROSITE" id="PS50010"/>
    </source>
</evidence>
<evidence type="ECO:0000256" key="2">
    <source>
        <dbReference type="SAM" id="MobiDB-lite"/>
    </source>
</evidence>
<dbReference type="Pfam" id="PF00621">
    <property type="entry name" value="RhoGEF"/>
    <property type="match status" value="1"/>
</dbReference>
<accession>A0A7J6CYF7</accession>
<dbReference type="PROSITE" id="PS50010">
    <property type="entry name" value="DH_2"/>
    <property type="match status" value="1"/>
</dbReference>
<dbReference type="PROSITE" id="PS50003">
    <property type="entry name" value="PH_DOMAIN"/>
    <property type="match status" value="1"/>
</dbReference>
<dbReference type="InterPro" id="IPR055251">
    <property type="entry name" value="SOS1_NGEF_PH"/>
</dbReference>
<evidence type="ECO:0000313" key="5">
    <source>
        <dbReference type="EMBL" id="KAF4111813.1"/>
    </source>
</evidence>
<dbReference type="Pfam" id="PF22697">
    <property type="entry name" value="SOS1_NGEF_PH"/>
    <property type="match status" value="1"/>
</dbReference>
<feature type="region of interest" description="Disordered" evidence="2">
    <location>
        <begin position="350"/>
        <end position="373"/>
    </location>
</feature>
<dbReference type="Proteomes" id="UP000579812">
    <property type="component" value="Unassembled WGS sequence"/>
</dbReference>
<feature type="coiled-coil region" evidence="1">
    <location>
        <begin position="70"/>
        <end position="104"/>
    </location>
</feature>
<dbReference type="SUPFAM" id="SSF48065">
    <property type="entry name" value="DBL homology domain (DH-domain)"/>
    <property type="match status" value="1"/>
</dbReference>
<feature type="domain" description="PH" evidence="3">
    <location>
        <begin position="721"/>
        <end position="828"/>
    </location>
</feature>
<dbReference type="EMBL" id="JAAMOB010000006">
    <property type="protein sequence ID" value="KAF4111813.1"/>
    <property type="molecule type" value="Genomic_DNA"/>
</dbReference>
<comment type="caution">
    <text evidence="5">The sequence shown here is derived from an EMBL/GenBank/DDBJ whole genome shotgun (WGS) entry which is preliminary data.</text>
</comment>
<feature type="compositionally biased region" description="Polar residues" evidence="2">
    <location>
        <begin position="280"/>
        <end position="293"/>
    </location>
</feature>
<reference evidence="5 6" key="1">
    <citation type="submission" date="2020-04" db="EMBL/GenBank/DDBJ databases">
        <title>Chromosome-level genome assembly of a cyprinid fish Onychostoma macrolepis by integration of Nanopore Sequencing, Bionano and Hi-C technology.</title>
        <authorList>
            <person name="Wang D."/>
        </authorList>
    </citation>
    <scope>NUCLEOTIDE SEQUENCE [LARGE SCALE GENOMIC DNA]</scope>
    <source>
        <strain evidence="5">SWU-2019</strain>
        <tissue evidence="5">Muscle</tissue>
    </source>
</reference>